<organism evidence="3 4">
    <name type="scientific">Roseofilum capinflatum BLCC-M114</name>
    <dbReference type="NCBI Taxonomy" id="3022440"/>
    <lineage>
        <taxon>Bacteria</taxon>
        <taxon>Bacillati</taxon>
        <taxon>Cyanobacteriota</taxon>
        <taxon>Cyanophyceae</taxon>
        <taxon>Desertifilales</taxon>
        <taxon>Desertifilaceae</taxon>
        <taxon>Roseofilum</taxon>
        <taxon>Roseofilum capinflatum</taxon>
    </lineage>
</organism>
<name>A0ABT7B2H0_9CYAN</name>
<feature type="region of interest" description="Disordered" evidence="1">
    <location>
        <begin position="1"/>
        <end position="31"/>
    </location>
</feature>
<keyword evidence="4" id="KW-1185">Reference proteome</keyword>
<evidence type="ECO:0000313" key="3">
    <source>
        <dbReference type="EMBL" id="MDJ1173330.1"/>
    </source>
</evidence>
<dbReference type="InterPro" id="IPR027417">
    <property type="entry name" value="P-loop_NTPase"/>
</dbReference>
<evidence type="ECO:0000259" key="2">
    <source>
        <dbReference type="Pfam" id="PF20703"/>
    </source>
</evidence>
<dbReference type="InterPro" id="IPR049052">
    <property type="entry name" value="nSTAND1"/>
</dbReference>
<gene>
    <name evidence="3" type="ORF">PMG25_04415</name>
</gene>
<comment type="caution">
    <text evidence="3">The sequence shown here is derived from an EMBL/GenBank/DDBJ whole genome shotgun (WGS) entry which is preliminary data.</text>
</comment>
<dbReference type="PANTHER" id="PTHR14136">
    <property type="entry name" value="BTB_POZ DOMAIN-CONTAINING PROTEIN KCTD9"/>
    <property type="match status" value="1"/>
</dbReference>
<dbReference type="RefSeq" id="WP_283765696.1">
    <property type="nucleotide sequence ID" value="NZ_JAQOSO010000019.1"/>
</dbReference>
<dbReference type="Pfam" id="PF20703">
    <property type="entry name" value="nSTAND1"/>
    <property type="match status" value="1"/>
</dbReference>
<accession>A0ABT7B2H0</accession>
<dbReference type="Gene3D" id="3.40.50.300">
    <property type="entry name" value="P-loop containing nucleotide triphosphate hydrolases"/>
    <property type="match status" value="1"/>
</dbReference>
<evidence type="ECO:0000256" key="1">
    <source>
        <dbReference type="SAM" id="MobiDB-lite"/>
    </source>
</evidence>
<feature type="domain" description="Novel STAND NTPase 1" evidence="2">
    <location>
        <begin position="67"/>
        <end position="471"/>
    </location>
</feature>
<protein>
    <submittedName>
        <fullName evidence="3">Pentapeptide repeat-containing protein</fullName>
    </submittedName>
</protein>
<dbReference type="InterPro" id="IPR001646">
    <property type="entry name" value="5peptide_repeat"/>
</dbReference>
<feature type="compositionally biased region" description="Polar residues" evidence="1">
    <location>
        <begin position="1"/>
        <end position="22"/>
    </location>
</feature>
<dbReference type="Pfam" id="PF00805">
    <property type="entry name" value="Pentapeptide"/>
    <property type="match status" value="4"/>
</dbReference>
<dbReference type="EMBL" id="JAQOSO010000019">
    <property type="protein sequence ID" value="MDJ1173330.1"/>
    <property type="molecule type" value="Genomic_DNA"/>
</dbReference>
<dbReference type="Gene3D" id="2.160.20.80">
    <property type="entry name" value="E3 ubiquitin-protein ligase SopA"/>
    <property type="match status" value="2"/>
</dbReference>
<dbReference type="InterPro" id="IPR051082">
    <property type="entry name" value="Pentapeptide-BTB/POZ_domain"/>
</dbReference>
<sequence>MSQDTEPNQPLHQQAMGDTSTSGEEHRTTDRHLQIDQHQFIYNYYYPSQTQSASSESREEPDRLPCPYRGLFHFGPKDAQFFFGREHFIDQLYEATQTRNFIPILGTSGSGKSSVVLAGLVPKLKQEGGWQFTYFRPGAIRNKDRQKSSDPWFALAQALVPLYTPNWNQTQQIKQSHQLADLLRSGEVLLSDVMGQISHHYPQSRLLLIADQFEELYTVCEDEATPGQFLDLLIDTLCDGGSDLPLVLVLTMGIDVLGDALSYPRFAQVLHSDMKLGAMSQSQLREVIEKPAQQLGVEFEPDLVARILDDIEEPGNLSLLEFALTQLWKQRQGKQINLVAYQKMGGVKGALTRHADGVLNHWTLEEQQQVRSILMRLVNPGEETRGNTGRPVMQRELSGYHRKFVTTLAAEGLVVTYKDGRGEETVEVVHETLIRYWGQFRTWVNENREMMSMAGQLERAAKEWDNRGRSQDGLLQGRRLQEGKKFEAEYGDDYPLSARVTEWIQASVRQRWRNRFKLGWLVVIPMAIIWAIAEPRIRASRIEQAYNILESGSWAEKPKVARYLTSGCRWPDRFVDFMPLVFGNCESLREANLSGANLSEVNLRDANLSGANLSGANLSGATLINSTLSGVNLSGTNLSQVDLSQADLSGATLSGATLTQADLSGATLSQANLSEANLIEVNLIDTNLIDTNLHRANLSGANLIEVNLWGANLSRANLNRANLSQATLWQANLSGASLWGADLSETDFSGADLGGADLSDAYLGGADFRAEEKWGQVKHLTPEQVKLACSWQDVQFDPEFLQALNESGDPQESPDCSRWE</sequence>
<evidence type="ECO:0000313" key="4">
    <source>
        <dbReference type="Proteomes" id="UP001235849"/>
    </source>
</evidence>
<dbReference type="SUPFAM" id="SSF52540">
    <property type="entry name" value="P-loop containing nucleoside triphosphate hydrolases"/>
    <property type="match status" value="1"/>
</dbReference>
<dbReference type="Proteomes" id="UP001235849">
    <property type="component" value="Unassembled WGS sequence"/>
</dbReference>
<dbReference type="SUPFAM" id="SSF141571">
    <property type="entry name" value="Pentapeptide repeat-like"/>
    <property type="match status" value="1"/>
</dbReference>
<reference evidence="3 4" key="1">
    <citation type="submission" date="2023-01" db="EMBL/GenBank/DDBJ databases">
        <title>Novel diversity within Roseofilum (Cyanobacteria; Desertifilaceae) from marine benthic mats with descriptions of four novel species.</title>
        <authorList>
            <person name="Wang Y."/>
            <person name="Berthold D.E."/>
            <person name="Hu J."/>
            <person name="Lefler F.W."/>
            <person name="Laughinghouse H.D. IV."/>
        </authorList>
    </citation>
    <scope>NUCLEOTIDE SEQUENCE [LARGE SCALE GENOMIC DNA]</scope>
    <source>
        <strain evidence="3 4">BLCC-M114</strain>
    </source>
</reference>
<proteinExistence type="predicted"/>
<dbReference type="PANTHER" id="PTHR14136:SF17">
    <property type="entry name" value="BTB_POZ DOMAIN-CONTAINING PROTEIN KCTD9"/>
    <property type="match status" value="1"/>
</dbReference>